<evidence type="ECO:0000313" key="1">
    <source>
        <dbReference type="EMBL" id="SPZ88187.1"/>
    </source>
</evidence>
<evidence type="ECO:0000313" key="2">
    <source>
        <dbReference type="Proteomes" id="UP000251241"/>
    </source>
</evidence>
<accession>A0A2X2J1E8</accession>
<sequence>MNSFPISLECSTKCETLCISLSLEKENKIITTHNMPVSEEAKPLFEFLIKNGYIIDIENYDEKFVKTV</sequence>
<dbReference type="Proteomes" id="UP000251241">
    <property type="component" value="Unassembled WGS sequence"/>
</dbReference>
<protein>
    <submittedName>
        <fullName evidence="1">Uncharacterized protein</fullName>
    </submittedName>
</protein>
<dbReference type="AlphaFoldDB" id="A0A2X2J1E8"/>
<name>A0A2X2J1E8_SPHMU</name>
<gene>
    <name evidence="1" type="ORF">NCTC11343_03341</name>
</gene>
<dbReference type="EMBL" id="UAUU01000009">
    <property type="protein sequence ID" value="SPZ88187.1"/>
    <property type="molecule type" value="Genomic_DNA"/>
</dbReference>
<organism evidence="1 2">
    <name type="scientific">Sphingobacterium multivorum</name>
    <dbReference type="NCBI Taxonomy" id="28454"/>
    <lineage>
        <taxon>Bacteria</taxon>
        <taxon>Pseudomonadati</taxon>
        <taxon>Bacteroidota</taxon>
        <taxon>Sphingobacteriia</taxon>
        <taxon>Sphingobacteriales</taxon>
        <taxon>Sphingobacteriaceae</taxon>
        <taxon>Sphingobacterium</taxon>
    </lineage>
</organism>
<reference evidence="1 2" key="1">
    <citation type="submission" date="2018-06" db="EMBL/GenBank/DDBJ databases">
        <authorList>
            <consortium name="Pathogen Informatics"/>
            <person name="Doyle S."/>
        </authorList>
    </citation>
    <scope>NUCLEOTIDE SEQUENCE [LARGE SCALE GENOMIC DNA]</scope>
    <source>
        <strain evidence="1 2">NCTC11343</strain>
    </source>
</reference>
<proteinExistence type="predicted"/>